<dbReference type="SUPFAM" id="SSF88723">
    <property type="entry name" value="PIN domain-like"/>
    <property type="match status" value="1"/>
</dbReference>
<sequence>MLLLISDANIIIDLEAGEILAELFQLPYQFAMPDVLFEEEVADGSPHLIDMGLQPLVVSGEYLEYAIRLGEQYGDEPGFNDRLAPALAKQESCPLLTGDGNLRLLAANEDADVRGTLWIFSELIEFGLLTKAEAVKALGKMKGRGRRLPWKEAEKTIQLAVYNAKWTSKGQ</sequence>
<evidence type="ECO:0008006" key="3">
    <source>
        <dbReference type="Google" id="ProtNLM"/>
    </source>
</evidence>
<proteinExistence type="predicted"/>
<dbReference type="AlphaFoldDB" id="W8L7D9"/>
<dbReference type="InterPro" id="IPR029060">
    <property type="entry name" value="PIN-like_dom_sf"/>
</dbReference>
<dbReference type="Proteomes" id="UP000019442">
    <property type="component" value="Chromosome"/>
</dbReference>
<name>W8L7D9_9GAMM</name>
<protein>
    <recommendedName>
        <fullName evidence="3">DUF3368 domain-containing protein</fullName>
    </recommendedName>
</protein>
<organism evidence="1 2">
    <name type="scientific">Ectothiorhodospira haloalkaliphila</name>
    <dbReference type="NCBI Taxonomy" id="421628"/>
    <lineage>
        <taxon>Bacteria</taxon>
        <taxon>Pseudomonadati</taxon>
        <taxon>Pseudomonadota</taxon>
        <taxon>Gammaproteobacteria</taxon>
        <taxon>Chromatiales</taxon>
        <taxon>Ectothiorhodospiraceae</taxon>
        <taxon>Ectothiorhodospira</taxon>
    </lineage>
</organism>
<dbReference type="Pfam" id="PF11848">
    <property type="entry name" value="DUF3368"/>
    <property type="match status" value="1"/>
</dbReference>
<dbReference type="InterPro" id="IPR021799">
    <property type="entry name" value="PIN-like_prokaryotic"/>
</dbReference>
<reference evidence="2" key="2">
    <citation type="submission" date="2014-02" db="EMBL/GenBank/DDBJ databases">
        <title>Draft Genome Sequence of extremely halophilic bacteria Halorhodospira halochloris.</title>
        <authorList>
            <person name="Singh K.S."/>
        </authorList>
    </citation>
    <scope>NUCLEOTIDE SEQUENCE [LARGE SCALE GENOMIC DNA]</scope>
    <source>
        <strain evidence="2">A</strain>
    </source>
</reference>
<evidence type="ECO:0000313" key="2">
    <source>
        <dbReference type="Proteomes" id="UP000019442"/>
    </source>
</evidence>
<dbReference type="CDD" id="cd18685">
    <property type="entry name" value="PIN_VapC-like"/>
    <property type="match status" value="1"/>
</dbReference>
<dbReference type="RefSeq" id="WP_025282251.1">
    <property type="nucleotide sequence ID" value="NZ_CP007268.1"/>
</dbReference>
<dbReference type="EMBL" id="CP007268">
    <property type="protein sequence ID" value="AHK79765.1"/>
    <property type="molecule type" value="Genomic_DNA"/>
</dbReference>
<gene>
    <name evidence="1" type="ORF">M911_12020</name>
</gene>
<reference evidence="1 2" key="1">
    <citation type="journal article" date="2014" name="J Genomics">
        <title>Draft Genome Sequence of the Extremely Halophilic Phototrophic Purple Sulfur Bacterium Halorhodospira halochloris.</title>
        <authorList>
            <person name="Singh K.S."/>
            <person name="Kirksey J."/>
            <person name="Hoff W.D."/>
            <person name="Deole R."/>
        </authorList>
    </citation>
    <scope>NUCLEOTIDE SEQUENCE [LARGE SCALE GENOMIC DNA]</scope>
    <source>
        <strain evidence="1 2">A</strain>
    </source>
</reference>
<dbReference type="HOGENOM" id="CLU_131358_1_0_6"/>
<dbReference type="KEGG" id="hhc:M911_12020"/>
<accession>W8L7D9</accession>
<evidence type="ECO:0000313" key="1">
    <source>
        <dbReference type="EMBL" id="AHK79765.1"/>
    </source>
</evidence>
<dbReference type="OrthoDB" id="7359859at2"/>
<keyword evidence="2" id="KW-1185">Reference proteome</keyword>